<accession>A0A4R4MHZ7</accession>
<evidence type="ECO:0000313" key="1">
    <source>
        <dbReference type="EMBL" id="TDB94373.1"/>
    </source>
</evidence>
<proteinExistence type="predicted"/>
<protein>
    <submittedName>
        <fullName evidence="1">Uncharacterized protein</fullName>
    </submittedName>
</protein>
<sequence length="120" mass="13607">MGIVVDETVKLRMSGDFAEQELRSLYDWLMRDLDALDYMDVRLQSKDPEPGEMGDTLDLIALAVTSALQWPAFIETLSQWRGTRRHRPQVTIERGGTTVVVSEAESELVVQILKALEEND</sequence>
<organism evidence="1 2">
    <name type="scientific">Nonomuraea longispora</name>
    <dbReference type="NCBI Taxonomy" id="1848320"/>
    <lineage>
        <taxon>Bacteria</taxon>
        <taxon>Bacillati</taxon>
        <taxon>Actinomycetota</taxon>
        <taxon>Actinomycetes</taxon>
        <taxon>Streptosporangiales</taxon>
        <taxon>Streptosporangiaceae</taxon>
        <taxon>Nonomuraea</taxon>
    </lineage>
</organism>
<dbReference type="OrthoDB" id="3626734at2"/>
<dbReference type="Pfam" id="PF19953">
    <property type="entry name" value="EACC1"/>
    <property type="match status" value="1"/>
</dbReference>
<dbReference type="Proteomes" id="UP000295157">
    <property type="component" value="Unassembled WGS sequence"/>
</dbReference>
<gene>
    <name evidence="1" type="ORF">E1267_42820</name>
</gene>
<keyword evidence="2" id="KW-1185">Reference proteome</keyword>
<dbReference type="InterPro" id="IPR045428">
    <property type="entry name" value="EACC1"/>
</dbReference>
<dbReference type="EMBL" id="SMJZ01000358">
    <property type="protein sequence ID" value="TDB94373.1"/>
    <property type="molecule type" value="Genomic_DNA"/>
</dbReference>
<name>A0A4R4MHZ7_9ACTN</name>
<dbReference type="AlphaFoldDB" id="A0A4R4MHZ7"/>
<dbReference type="RefSeq" id="WP_132341909.1">
    <property type="nucleotide sequence ID" value="NZ_SMJZ01000358.1"/>
</dbReference>
<evidence type="ECO:0000313" key="2">
    <source>
        <dbReference type="Proteomes" id="UP000295157"/>
    </source>
</evidence>
<reference evidence="1 2" key="1">
    <citation type="submission" date="2019-02" db="EMBL/GenBank/DDBJ databases">
        <title>Draft genome sequences of novel Actinobacteria.</title>
        <authorList>
            <person name="Sahin N."/>
            <person name="Ay H."/>
            <person name="Saygin H."/>
        </authorList>
    </citation>
    <scope>NUCLEOTIDE SEQUENCE [LARGE SCALE GENOMIC DNA]</scope>
    <source>
        <strain evidence="1 2">KC201</strain>
    </source>
</reference>
<comment type="caution">
    <text evidence="1">The sequence shown here is derived from an EMBL/GenBank/DDBJ whole genome shotgun (WGS) entry which is preliminary data.</text>
</comment>